<evidence type="ECO:0000313" key="3">
    <source>
        <dbReference type="WBParaSite" id="PDA_v2.g26801.t1"/>
    </source>
</evidence>
<dbReference type="Proteomes" id="UP000887578">
    <property type="component" value="Unplaced"/>
</dbReference>
<keyword evidence="2" id="KW-1185">Reference proteome</keyword>
<proteinExistence type="predicted"/>
<dbReference type="WBParaSite" id="PDA_v2.g26801.t1">
    <property type="protein sequence ID" value="PDA_v2.g26801.t1"/>
    <property type="gene ID" value="PDA_v2.g26801"/>
</dbReference>
<organism evidence="2 3">
    <name type="scientific">Panagrolaimus davidi</name>
    <dbReference type="NCBI Taxonomy" id="227884"/>
    <lineage>
        <taxon>Eukaryota</taxon>
        <taxon>Metazoa</taxon>
        <taxon>Ecdysozoa</taxon>
        <taxon>Nematoda</taxon>
        <taxon>Chromadorea</taxon>
        <taxon>Rhabditida</taxon>
        <taxon>Tylenchina</taxon>
        <taxon>Panagrolaimomorpha</taxon>
        <taxon>Panagrolaimoidea</taxon>
        <taxon>Panagrolaimidae</taxon>
        <taxon>Panagrolaimus</taxon>
    </lineage>
</organism>
<evidence type="ECO:0000313" key="2">
    <source>
        <dbReference type="Proteomes" id="UP000887578"/>
    </source>
</evidence>
<feature type="region of interest" description="Disordered" evidence="1">
    <location>
        <begin position="1"/>
        <end position="67"/>
    </location>
</feature>
<accession>A0A914QBY9</accession>
<feature type="compositionally biased region" description="Polar residues" evidence="1">
    <location>
        <begin position="10"/>
        <end position="36"/>
    </location>
</feature>
<sequence>MKIGIESHQRQTLNESSIENDISTPSSIRSSAQTTPRMLRKRPYLTLRQSQAQSTEEVISSSQPSQE</sequence>
<name>A0A914QBY9_9BILA</name>
<reference evidence="3" key="1">
    <citation type="submission" date="2022-11" db="UniProtKB">
        <authorList>
            <consortium name="WormBaseParasite"/>
        </authorList>
    </citation>
    <scope>IDENTIFICATION</scope>
</reference>
<dbReference type="AlphaFoldDB" id="A0A914QBY9"/>
<feature type="compositionally biased region" description="Polar residues" evidence="1">
    <location>
        <begin position="47"/>
        <end position="67"/>
    </location>
</feature>
<evidence type="ECO:0000256" key="1">
    <source>
        <dbReference type="SAM" id="MobiDB-lite"/>
    </source>
</evidence>
<protein>
    <submittedName>
        <fullName evidence="3">Uncharacterized protein</fullName>
    </submittedName>
</protein>